<dbReference type="SMART" id="SM00028">
    <property type="entry name" value="TPR"/>
    <property type="match status" value="2"/>
</dbReference>
<evidence type="ECO:0000313" key="3">
    <source>
        <dbReference type="EMBL" id="BAM02684.1"/>
    </source>
</evidence>
<dbReference type="STRING" id="1142394.PSMK_05250"/>
<dbReference type="Proteomes" id="UP000007881">
    <property type="component" value="Chromosome"/>
</dbReference>
<dbReference type="SUPFAM" id="SSF111148">
    <property type="entry name" value="YggX-like"/>
    <property type="match status" value="1"/>
</dbReference>
<dbReference type="HOGENOM" id="CLU_1223823_0_0_0"/>
<proteinExistence type="predicted"/>
<dbReference type="GO" id="GO:0005506">
    <property type="term" value="F:iron ion binding"/>
    <property type="evidence" value="ECO:0007669"/>
    <property type="project" value="InterPro"/>
</dbReference>
<dbReference type="EMBL" id="AP012338">
    <property type="protein sequence ID" value="BAM02684.1"/>
    <property type="molecule type" value="Genomic_DNA"/>
</dbReference>
<dbReference type="RefSeq" id="WP_014435904.1">
    <property type="nucleotide sequence ID" value="NC_017080.1"/>
</dbReference>
<dbReference type="InterPro" id="IPR036766">
    <property type="entry name" value="Fe_traffick_prot_YggX_sf"/>
</dbReference>
<accession>I0IBP6</accession>
<evidence type="ECO:0000256" key="2">
    <source>
        <dbReference type="SAM" id="MobiDB-lite"/>
    </source>
</evidence>
<dbReference type="KEGG" id="phm:PSMK_05250"/>
<dbReference type="Pfam" id="PF14559">
    <property type="entry name" value="TPR_19"/>
    <property type="match status" value="1"/>
</dbReference>
<feature type="region of interest" description="Disordered" evidence="2">
    <location>
        <begin position="125"/>
        <end position="155"/>
    </location>
</feature>
<sequence>MSTEATADEAAEARIAQWQRMAEEAPDDMAFFSLGEAYRAVGRHAEAADAYKEALVHNPDMSRALQHLGEAQLKLGQEAEATDTLTRGYAIAAGRGDVMPMRAMGERLKRLGAPIPEVESAAEKAAALQAESGGTQVLDKRTGQPQPRLDGPPMRGPIGEYIVENFGQVTWTQWIGQGTKVINELRLDFSNPEHQDVYEQHMLEWLGVTEKEISASASADGEDRSG</sequence>
<keyword evidence="1" id="KW-0802">TPR repeat</keyword>
<evidence type="ECO:0000313" key="4">
    <source>
        <dbReference type="Proteomes" id="UP000007881"/>
    </source>
</evidence>
<dbReference type="eggNOG" id="COG0457">
    <property type="taxonomic scope" value="Bacteria"/>
</dbReference>
<reference evidence="3 4" key="1">
    <citation type="submission" date="2012-02" db="EMBL/GenBank/DDBJ databases">
        <title>Complete genome sequence of Phycisphaera mikurensis NBRC 102666.</title>
        <authorList>
            <person name="Ankai A."/>
            <person name="Hosoyama A."/>
            <person name="Terui Y."/>
            <person name="Sekine M."/>
            <person name="Fukai R."/>
            <person name="Kato Y."/>
            <person name="Nakamura S."/>
            <person name="Yamada-Narita S."/>
            <person name="Kawakoshi A."/>
            <person name="Fukunaga Y."/>
            <person name="Yamazaki S."/>
            <person name="Fujita N."/>
        </authorList>
    </citation>
    <scope>NUCLEOTIDE SEQUENCE [LARGE SCALE GENOMIC DNA]</scope>
    <source>
        <strain evidence="4">NBRC 102666 / KCTC 22515 / FYK2301M01</strain>
    </source>
</reference>
<evidence type="ECO:0000256" key="1">
    <source>
        <dbReference type="PROSITE-ProRule" id="PRU00339"/>
    </source>
</evidence>
<dbReference type="Gene3D" id="1.25.40.10">
    <property type="entry name" value="Tetratricopeptide repeat domain"/>
    <property type="match status" value="1"/>
</dbReference>
<dbReference type="Pfam" id="PF04362">
    <property type="entry name" value="Iron_traffic"/>
    <property type="match status" value="1"/>
</dbReference>
<keyword evidence="4" id="KW-1185">Reference proteome</keyword>
<dbReference type="InterPro" id="IPR019734">
    <property type="entry name" value="TPR_rpt"/>
</dbReference>
<dbReference type="InterPro" id="IPR007457">
    <property type="entry name" value="Fe_traffick_prot_YggX"/>
</dbReference>
<dbReference type="eggNOG" id="COG2924">
    <property type="taxonomic scope" value="Bacteria"/>
</dbReference>
<dbReference type="InterPro" id="IPR011990">
    <property type="entry name" value="TPR-like_helical_dom_sf"/>
</dbReference>
<dbReference type="SUPFAM" id="SSF48452">
    <property type="entry name" value="TPR-like"/>
    <property type="match status" value="1"/>
</dbReference>
<dbReference type="Gene3D" id="1.10.3880.10">
    <property type="entry name" value="Fe(II) trafficking protein YggX"/>
    <property type="match status" value="1"/>
</dbReference>
<gene>
    <name evidence="3" type="ordered locus">PSMK_05250</name>
</gene>
<dbReference type="PROSITE" id="PS50005">
    <property type="entry name" value="TPR"/>
    <property type="match status" value="1"/>
</dbReference>
<organism evidence="3 4">
    <name type="scientific">Phycisphaera mikurensis (strain NBRC 102666 / KCTC 22515 / FYK2301M01)</name>
    <dbReference type="NCBI Taxonomy" id="1142394"/>
    <lineage>
        <taxon>Bacteria</taxon>
        <taxon>Pseudomonadati</taxon>
        <taxon>Planctomycetota</taxon>
        <taxon>Phycisphaerae</taxon>
        <taxon>Phycisphaerales</taxon>
        <taxon>Phycisphaeraceae</taxon>
        <taxon>Phycisphaera</taxon>
    </lineage>
</organism>
<name>I0IBP6_PHYMF</name>
<dbReference type="AlphaFoldDB" id="I0IBP6"/>
<feature type="repeat" description="TPR" evidence="1">
    <location>
        <begin position="28"/>
        <end position="61"/>
    </location>
</feature>
<protein>
    <submittedName>
        <fullName evidence="3">Uncharacterized protein</fullName>
    </submittedName>
</protein>
<dbReference type="OrthoDB" id="9804318at2"/>